<dbReference type="InterPro" id="IPR001466">
    <property type="entry name" value="Beta-lactam-related"/>
</dbReference>
<reference evidence="2 3" key="1">
    <citation type="journal article" date="2010" name="J. Bacteriol.">
        <title>Genome sequences of Pelagibaca bermudensis HTCC2601T and Maritimibacter alkaliphilus HTCC2654T, the type strains of two marine Roseobacter genera.</title>
        <authorList>
            <person name="Thrash J.C."/>
            <person name="Cho J.C."/>
            <person name="Ferriera S."/>
            <person name="Johnson J."/>
            <person name="Vergin K.L."/>
            <person name="Giovannoni S.J."/>
        </authorList>
    </citation>
    <scope>NUCLEOTIDE SEQUENCE [LARGE SCALE GENOMIC DNA]</scope>
    <source>
        <strain evidence="3">DSM 26914 / JCM 13377 / KCTC 12554 / HTCC2601</strain>
    </source>
</reference>
<dbReference type="Pfam" id="PF00144">
    <property type="entry name" value="Beta-lactamase"/>
    <property type="match status" value="1"/>
</dbReference>
<dbReference type="EMBL" id="AATQ01000010">
    <property type="protein sequence ID" value="EAU46995.1"/>
    <property type="molecule type" value="Genomic_DNA"/>
</dbReference>
<gene>
    <name evidence="2" type="ORF">R2601_17714</name>
</gene>
<comment type="caution">
    <text evidence="2">The sequence shown here is derived from an EMBL/GenBank/DDBJ whole genome shotgun (WGS) entry which is preliminary data.</text>
</comment>
<dbReference type="eggNOG" id="COG1680">
    <property type="taxonomic scope" value="Bacteria"/>
</dbReference>
<dbReference type="Gene3D" id="3.40.710.10">
    <property type="entry name" value="DD-peptidase/beta-lactamase superfamily"/>
    <property type="match status" value="1"/>
</dbReference>
<dbReference type="AlphaFoldDB" id="Q0FRW4"/>
<evidence type="ECO:0000313" key="3">
    <source>
        <dbReference type="Proteomes" id="UP000006230"/>
    </source>
</evidence>
<dbReference type="SUPFAM" id="SSF56601">
    <property type="entry name" value="beta-lactamase/transpeptidase-like"/>
    <property type="match status" value="1"/>
</dbReference>
<evidence type="ECO:0000313" key="2">
    <source>
        <dbReference type="EMBL" id="EAU46995.1"/>
    </source>
</evidence>
<dbReference type="InterPro" id="IPR012338">
    <property type="entry name" value="Beta-lactam/transpept-like"/>
</dbReference>
<name>Q0FRW4_SALBH</name>
<dbReference type="InterPro" id="IPR050789">
    <property type="entry name" value="Diverse_Enzym_Activities"/>
</dbReference>
<sequence>MTRQPPLHACRLFDDGGCETFGDPDLMFPWWSVTKTAIAICALRLAEQGRLDLDAHMPDQPFTLHQLLTHRAGLPDYGSLPAYHAAVRADEEPWPRDALVEAAMAQGRLFAPGQGWRYSNVGYLLAREWIEAVAGQGLGDLVRAQIAGPLGLDSVVLAQTRGQFARTAWPEARRYHPGWVYHGCLIGTARDAARMMQGLFAGQLLRAESLSRMRETLRLGDALPGRPWTAHGYATGLMSGRVGAAGRAIGHSGAGPFSVNAVYHFPDLPRQVTVASFTDGHDEGVAEREAVRLAVSG</sequence>
<organism evidence="2 3">
    <name type="scientific">Salipiger bermudensis (strain DSM 26914 / JCM 13377 / KCTC 12554 / HTCC2601)</name>
    <name type="common">Pelagibaca bermudensis</name>
    <dbReference type="NCBI Taxonomy" id="314265"/>
    <lineage>
        <taxon>Bacteria</taxon>
        <taxon>Pseudomonadati</taxon>
        <taxon>Pseudomonadota</taxon>
        <taxon>Alphaproteobacteria</taxon>
        <taxon>Rhodobacterales</taxon>
        <taxon>Roseobacteraceae</taxon>
        <taxon>Salipiger</taxon>
    </lineage>
</organism>
<dbReference type="PANTHER" id="PTHR43283">
    <property type="entry name" value="BETA-LACTAMASE-RELATED"/>
    <property type="match status" value="1"/>
</dbReference>
<protein>
    <submittedName>
        <fullName evidence="2">Beta-lactamase</fullName>
    </submittedName>
</protein>
<evidence type="ECO:0000259" key="1">
    <source>
        <dbReference type="Pfam" id="PF00144"/>
    </source>
</evidence>
<dbReference type="STRING" id="314265.R2601_17714"/>
<dbReference type="RefSeq" id="WP_007797361.1">
    <property type="nucleotide sequence ID" value="NZ_DS022276.1"/>
</dbReference>
<keyword evidence="3" id="KW-1185">Reference proteome</keyword>
<dbReference type="PANTHER" id="PTHR43283:SF3">
    <property type="entry name" value="BETA-LACTAMASE FAMILY PROTEIN (AFU_ORTHOLOGUE AFUA_5G07500)"/>
    <property type="match status" value="1"/>
</dbReference>
<accession>Q0FRW4</accession>
<feature type="domain" description="Beta-lactamase-related" evidence="1">
    <location>
        <begin position="23"/>
        <end position="294"/>
    </location>
</feature>
<dbReference type="HOGENOM" id="CLU_020027_2_4_5"/>
<dbReference type="Proteomes" id="UP000006230">
    <property type="component" value="Unassembled WGS sequence"/>
</dbReference>
<proteinExistence type="predicted"/>